<feature type="transmembrane region" description="Helical" evidence="7">
    <location>
        <begin position="196"/>
        <end position="218"/>
    </location>
</feature>
<dbReference type="Gene3D" id="1.10.3720.10">
    <property type="entry name" value="MetI-like"/>
    <property type="match status" value="1"/>
</dbReference>
<dbReference type="InterPro" id="IPR000515">
    <property type="entry name" value="MetI-like"/>
</dbReference>
<evidence type="ECO:0000256" key="5">
    <source>
        <dbReference type="ARBA" id="ARBA00022989"/>
    </source>
</evidence>
<dbReference type="InterPro" id="IPR050809">
    <property type="entry name" value="UgpAE/MalFG_permease"/>
</dbReference>
<dbReference type="PANTHER" id="PTHR43227">
    <property type="entry name" value="BLL4140 PROTEIN"/>
    <property type="match status" value="1"/>
</dbReference>
<evidence type="ECO:0000259" key="8">
    <source>
        <dbReference type="PROSITE" id="PS50928"/>
    </source>
</evidence>
<dbReference type="SUPFAM" id="SSF161098">
    <property type="entry name" value="MetI-like"/>
    <property type="match status" value="1"/>
</dbReference>
<keyword evidence="10" id="KW-1185">Reference proteome</keyword>
<evidence type="ECO:0000256" key="1">
    <source>
        <dbReference type="ARBA" id="ARBA00004651"/>
    </source>
</evidence>
<keyword evidence="2 7" id="KW-0813">Transport</keyword>
<dbReference type="CDD" id="cd06261">
    <property type="entry name" value="TM_PBP2"/>
    <property type="match status" value="1"/>
</dbReference>
<proteinExistence type="inferred from homology"/>
<evidence type="ECO:0000313" key="10">
    <source>
        <dbReference type="Proteomes" id="UP001596105"/>
    </source>
</evidence>
<keyword evidence="6 7" id="KW-0472">Membrane</keyword>
<sequence>MLLPVFVWLVMTQITPMFGIVMAFEDFNPGKGFFHSDFVGLENFRYMFDLNDSRVALRNSLLIALGKIIGNLTIPLLFALLLNELKQKFLVKPIQTIVYLPYFLSWVILSGIILQIFSLTGPVNGLLKFMGHEPVLLFQNAGFFRGFIIGSDVWKNFGFNSIIYLAALTGIDHTLYEAAVVDGAGRWRKLWHVTLPGIRTTVALLGILSLGSILDAGFDQVYNLYNPLVYSTGDIIDTYVYRAGLQGLDFSFGTAVGLLKSVVSFILITTGYWLAKKLIGYRVF</sequence>
<gene>
    <name evidence="9" type="ORF">ACFPPD_01085</name>
</gene>
<dbReference type="Proteomes" id="UP001596105">
    <property type="component" value="Unassembled WGS sequence"/>
</dbReference>
<keyword evidence="4 7" id="KW-0812">Transmembrane</keyword>
<reference evidence="10" key="1">
    <citation type="journal article" date="2019" name="Int. J. Syst. Evol. Microbiol.">
        <title>The Global Catalogue of Microorganisms (GCM) 10K type strain sequencing project: providing services to taxonomists for standard genome sequencing and annotation.</title>
        <authorList>
            <consortium name="The Broad Institute Genomics Platform"/>
            <consortium name="The Broad Institute Genome Sequencing Center for Infectious Disease"/>
            <person name="Wu L."/>
            <person name="Ma J."/>
        </authorList>
    </citation>
    <scope>NUCLEOTIDE SEQUENCE [LARGE SCALE GENOMIC DNA]</scope>
    <source>
        <strain evidence="10">CCUG 57113</strain>
    </source>
</reference>
<feature type="transmembrane region" description="Helical" evidence="7">
    <location>
        <begin position="6"/>
        <end position="24"/>
    </location>
</feature>
<evidence type="ECO:0000256" key="7">
    <source>
        <dbReference type="RuleBase" id="RU363032"/>
    </source>
</evidence>
<name>A0ABW0LN37_9BACL</name>
<organism evidence="9 10">
    <name type="scientific">Cohnella suwonensis</name>
    <dbReference type="NCBI Taxonomy" id="696072"/>
    <lineage>
        <taxon>Bacteria</taxon>
        <taxon>Bacillati</taxon>
        <taxon>Bacillota</taxon>
        <taxon>Bacilli</taxon>
        <taxon>Bacillales</taxon>
        <taxon>Paenibacillaceae</taxon>
        <taxon>Cohnella</taxon>
    </lineage>
</organism>
<dbReference type="RefSeq" id="WP_378081072.1">
    <property type="nucleotide sequence ID" value="NZ_JBHSMH010000003.1"/>
</dbReference>
<accession>A0ABW0LN37</accession>
<protein>
    <submittedName>
        <fullName evidence="9">ABC transporter permease</fullName>
    </submittedName>
</protein>
<dbReference type="PANTHER" id="PTHR43227:SF11">
    <property type="entry name" value="BLL4140 PROTEIN"/>
    <property type="match status" value="1"/>
</dbReference>
<evidence type="ECO:0000313" key="9">
    <source>
        <dbReference type="EMBL" id="MFC5467293.1"/>
    </source>
</evidence>
<dbReference type="Pfam" id="PF00528">
    <property type="entry name" value="BPD_transp_1"/>
    <property type="match status" value="1"/>
</dbReference>
<keyword evidence="5 7" id="KW-1133">Transmembrane helix</keyword>
<feature type="transmembrane region" description="Helical" evidence="7">
    <location>
        <begin position="250"/>
        <end position="275"/>
    </location>
</feature>
<evidence type="ECO:0000256" key="6">
    <source>
        <dbReference type="ARBA" id="ARBA00023136"/>
    </source>
</evidence>
<feature type="domain" description="ABC transmembrane type-1" evidence="8">
    <location>
        <begin position="57"/>
        <end position="271"/>
    </location>
</feature>
<comment type="caution">
    <text evidence="9">The sequence shown here is derived from an EMBL/GenBank/DDBJ whole genome shotgun (WGS) entry which is preliminary data.</text>
</comment>
<feature type="transmembrane region" description="Helical" evidence="7">
    <location>
        <begin position="102"/>
        <end position="120"/>
    </location>
</feature>
<evidence type="ECO:0000256" key="3">
    <source>
        <dbReference type="ARBA" id="ARBA00022475"/>
    </source>
</evidence>
<dbReference type="EMBL" id="JBHSMH010000003">
    <property type="protein sequence ID" value="MFC5467293.1"/>
    <property type="molecule type" value="Genomic_DNA"/>
</dbReference>
<dbReference type="InterPro" id="IPR035906">
    <property type="entry name" value="MetI-like_sf"/>
</dbReference>
<keyword evidence="3" id="KW-1003">Cell membrane</keyword>
<feature type="transmembrane region" description="Helical" evidence="7">
    <location>
        <begin position="61"/>
        <end position="82"/>
    </location>
</feature>
<comment type="similarity">
    <text evidence="7">Belongs to the binding-protein-dependent transport system permease family.</text>
</comment>
<evidence type="ECO:0000256" key="2">
    <source>
        <dbReference type="ARBA" id="ARBA00022448"/>
    </source>
</evidence>
<evidence type="ECO:0000256" key="4">
    <source>
        <dbReference type="ARBA" id="ARBA00022692"/>
    </source>
</evidence>
<dbReference type="PROSITE" id="PS50928">
    <property type="entry name" value="ABC_TM1"/>
    <property type="match status" value="1"/>
</dbReference>
<comment type="subcellular location">
    <subcellularLocation>
        <location evidence="1 7">Cell membrane</location>
        <topology evidence="1 7">Multi-pass membrane protein</topology>
    </subcellularLocation>
</comment>